<dbReference type="AlphaFoldDB" id="A0A2A9FGX3"/>
<dbReference type="InterPro" id="IPR009413">
    <property type="entry name" value="Aegerolysin-typ"/>
</dbReference>
<dbReference type="GO" id="GO:0019836">
    <property type="term" value="P:symbiont-mediated hemolysis of host erythrocyte"/>
    <property type="evidence" value="ECO:0007669"/>
    <property type="project" value="InterPro"/>
</dbReference>
<gene>
    <name evidence="2" type="ORF">ATK36_5859</name>
</gene>
<comment type="similarity">
    <text evidence="1">Belongs to the aegerolysin family.</text>
</comment>
<accession>A0A2A9FGX3</accession>
<evidence type="ECO:0000313" key="2">
    <source>
        <dbReference type="EMBL" id="PFG50614.1"/>
    </source>
</evidence>
<dbReference type="Proteomes" id="UP000243542">
    <property type="component" value="Unassembled WGS sequence"/>
</dbReference>
<proteinExistence type="inferred from homology"/>
<dbReference type="Pfam" id="PF06355">
    <property type="entry name" value="Aegerolysin"/>
    <property type="match status" value="1"/>
</dbReference>
<organism evidence="2 3">
    <name type="scientific">Amycolatopsis sulphurea</name>
    <dbReference type="NCBI Taxonomy" id="76022"/>
    <lineage>
        <taxon>Bacteria</taxon>
        <taxon>Bacillati</taxon>
        <taxon>Actinomycetota</taxon>
        <taxon>Actinomycetes</taxon>
        <taxon>Pseudonocardiales</taxon>
        <taxon>Pseudonocardiaceae</taxon>
        <taxon>Amycolatopsis</taxon>
    </lineage>
</organism>
<reference evidence="2 3" key="1">
    <citation type="submission" date="2017-10" db="EMBL/GenBank/DDBJ databases">
        <title>Sequencing the genomes of 1000 actinobacteria strains.</title>
        <authorList>
            <person name="Klenk H.-P."/>
        </authorList>
    </citation>
    <scope>NUCLEOTIDE SEQUENCE [LARGE SCALE GENOMIC DNA]</scope>
    <source>
        <strain evidence="2 3">DSM 46092</strain>
    </source>
</reference>
<name>A0A2A9FGX3_9PSEU</name>
<sequence length="146" mass="15902">MTKSNTITKDDDLKVESETIQFICTIDNRANVALTLQSKELKWGKFYDDPNFSPVETIPSKKEIPAFRTSGKAGSSSGTEGTVVYQFGDDAKTVVTIYWDVTWCAGCDNHLKAEASDDDIAVQVTGWKGSGSVEAVVIKVVDGRKS</sequence>
<protein>
    <submittedName>
        <fullName evidence="2">Aegerolysin</fullName>
    </submittedName>
</protein>
<keyword evidence="3" id="KW-1185">Reference proteome</keyword>
<comment type="caution">
    <text evidence="2">The sequence shown here is derived from an EMBL/GenBank/DDBJ whole genome shotgun (WGS) entry which is preliminary data.</text>
</comment>
<dbReference type="RefSeq" id="WP_098514303.1">
    <property type="nucleotide sequence ID" value="NZ_JBIAKZ010000051.1"/>
</dbReference>
<evidence type="ECO:0000256" key="1">
    <source>
        <dbReference type="ARBA" id="ARBA00010795"/>
    </source>
</evidence>
<evidence type="ECO:0000313" key="3">
    <source>
        <dbReference type="Proteomes" id="UP000243542"/>
    </source>
</evidence>
<dbReference type="Gene3D" id="2.60.270.50">
    <property type="match status" value="1"/>
</dbReference>
<dbReference type="EMBL" id="PDJK01000002">
    <property type="protein sequence ID" value="PFG50614.1"/>
    <property type="molecule type" value="Genomic_DNA"/>
</dbReference>